<keyword evidence="3" id="KW-1185">Reference proteome</keyword>
<feature type="domain" description="SLH" evidence="1">
    <location>
        <begin position="20"/>
        <end position="79"/>
    </location>
</feature>
<dbReference type="Pfam" id="PF00395">
    <property type="entry name" value="SLH"/>
    <property type="match status" value="3"/>
</dbReference>
<evidence type="ECO:0000313" key="2">
    <source>
        <dbReference type="EMBL" id="MDN7226448.1"/>
    </source>
</evidence>
<sequence length="360" mass="39375">MKKFSLITGAVLAVSLLASPAQAASDLPNTHRFYEEMTYLQTKGVISGFEDGTMRPDQTVSRAEAAIMIGKLKGLDGTQRGTKFADVPANLKASGYIASAAQAGYISGYLDGSFKPNAPITRGDMAIILSYVFPLAMQGLEDFKDVSPNMRAYDAIGQVVSGSIAAGYQDNTFKPTNATTRAQFAAFLSRGLEPKFQNDTHMKGSYLMDKTKTYTFQWNDGDIEKISYVKPKGELAEDWNFLWKGDFASGDSYYLVDIESSEFHATGEPFSEFFIDLVYPVKSGTKFNEDSPYGPAAQITKTGVTVKTKYKTFTNAVEVTVPADKDFEFDGVKYYMVPGFGNVKTLDLTGNVLGELISVK</sequence>
<dbReference type="PANTHER" id="PTHR43308:SF5">
    <property type="entry name" value="S-LAYER PROTEIN _ PEPTIDOGLYCAN ENDO-BETA-N-ACETYLGLUCOSAMINIDASE"/>
    <property type="match status" value="1"/>
</dbReference>
<evidence type="ECO:0000313" key="3">
    <source>
        <dbReference type="Proteomes" id="UP001172054"/>
    </source>
</evidence>
<name>A0ABT8MNK2_9BACL</name>
<dbReference type="PROSITE" id="PS51272">
    <property type="entry name" value="SLH"/>
    <property type="match status" value="3"/>
</dbReference>
<feature type="domain" description="SLH" evidence="1">
    <location>
        <begin position="144"/>
        <end position="202"/>
    </location>
</feature>
<accession>A0ABT8MNK2</accession>
<feature type="domain" description="SLH" evidence="1">
    <location>
        <begin position="80"/>
        <end position="143"/>
    </location>
</feature>
<dbReference type="InterPro" id="IPR001119">
    <property type="entry name" value="SLH_dom"/>
</dbReference>
<dbReference type="PANTHER" id="PTHR43308">
    <property type="entry name" value="OUTER MEMBRANE PROTEIN ALPHA-RELATED"/>
    <property type="match status" value="1"/>
</dbReference>
<comment type="caution">
    <text evidence="2">The sequence shown here is derived from an EMBL/GenBank/DDBJ whole genome shotgun (WGS) entry which is preliminary data.</text>
</comment>
<dbReference type="EMBL" id="JAUJWW010000001">
    <property type="protein sequence ID" value="MDN7226448.1"/>
    <property type="molecule type" value="Genomic_DNA"/>
</dbReference>
<reference evidence="2 3" key="1">
    <citation type="submission" date="2023-06" db="EMBL/GenBank/DDBJ databases">
        <title>Novel species in genus Planococcus.</title>
        <authorList>
            <person name="Ning S."/>
        </authorList>
    </citation>
    <scope>NUCLEOTIDE SEQUENCE [LARGE SCALE GENOMIC DNA]</scope>
    <source>
        <strain evidence="2 3">N064</strain>
    </source>
</reference>
<proteinExistence type="predicted"/>
<dbReference type="RefSeq" id="WP_301725496.1">
    <property type="nucleotide sequence ID" value="NZ_JAUJWW010000001.1"/>
</dbReference>
<organism evidence="2 3">
    <name type="scientific">Planococcus liqunii</name>
    <dbReference type="NCBI Taxonomy" id="3058394"/>
    <lineage>
        <taxon>Bacteria</taxon>
        <taxon>Bacillati</taxon>
        <taxon>Bacillota</taxon>
        <taxon>Bacilli</taxon>
        <taxon>Bacillales</taxon>
        <taxon>Caryophanaceae</taxon>
        <taxon>Planococcus</taxon>
    </lineage>
</organism>
<dbReference type="InterPro" id="IPR051465">
    <property type="entry name" value="Cell_Envelope_Struct_Comp"/>
</dbReference>
<evidence type="ECO:0000259" key="1">
    <source>
        <dbReference type="PROSITE" id="PS51272"/>
    </source>
</evidence>
<gene>
    <name evidence="2" type="ORF">QWY15_03985</name>
</gene>
<dbReference type="Proteomes" id="UP001172054">
    <property type="component" value="Unassembled WGS sequence"/>
</dbReference>
<protein>
    <submittedName>
        <fullName evidence="2">S-layer homology domain-containing protein</fullName>
    </submittedName>
</protein>